<feature type="compositionally biased region" description="Basic and acidic residues" evidence="4">
    <location>
        <begin position="38"/>
        <end position="55"/>
    </location>
</feature>
<dbReference type="SUPFAM" id="SSF81301">
    <property type="entry name" value="Nucleotidyltransferase"/>
    <property type="match status" value="1"/>
</dbReference>
<evidence type="ECO:0000313" key="5">
    <source>
        <dbReference type="EMBL" id="WFD04015.1"/>
    </source>
</evidence>
<dbReference type="PANTHER" id="PTHR13475:SF3">
    <property type="entry name" value="NEUGRIN"/>
    <property type="match status" value="1"/>
</dbReference>
<dbReference type="Pfam" id="PF02410">
    <property type="entry name" value="RsfS"/>
    <property type="match status" value="1"/>
</dbReference>
<evidence type="ECO:0000256" key="2">
    <source>
        <dbReference type="ARBA" id="ARBA00010895"/>
    </source>
</evidence>
<dbReference type="PANTHER" id="PTHR13475">
    <property type="entry name" value="NEUGRIN"/>
    <property type="match status" value="1"/>
</dbReference>
<dbReference type="Gene3D" id="3.30.460.10">
    <property type="entry name" value="Beta Polymerase, domain 2"/>
    <property type="match status" value="1"/>
</dbReference>
<sequence>MLPLHAAMLPRGRGVVAPLLRAGLHTSARAALPRVRRTRPEPARSTGEENARATRDAPPAAPASVPWFMEEEVVDVPEPAPSAHIAPPVAWIPPYLPATTDLPPAVANLIDLCVAGPLHGLVGRPADLRDVDEEQWGAVVRASPISVIRPMPGAEEVVPEGSQDWILVVEVRGESVGAVRHVATEIGAYLKRTRPPTPDTHGALTLDQFLGPPTLVEEARPERPPGVSRIEHELGTRLPDWQIQKIALSRKFPDGWTPATKLSHEAQHGLRLLHASDPERFNVEVLSRRFRISIESVRRILRSRWRPTTEAASRQNRRAKLLQASAASTREQQELAALRGDIPLEPAQPSAPAGEVADHPVRFEGLVSSADLAVGRARQKSVASRGSGDWCLIDAGWCIVHVMTPSARARYRLEDLWRHNGTETFRASRARSS</sequence>
<evidence type="ECO:0000313" key="6">
    <source>
        <dbReference type="Proteomes" id="UP001214603"/>
    </source>
</evidence>
<reference evidence="5" key="1">
    <citation type="submission" date="2023-03" db="EMBL/GenBank/DDBJ databases">
        <title>Mating type loci evolution in Malassezia.</title>
        <authorList>
            <person name="Coelho M.A."/>
        </authorList>
    </citation>
    <scope>NUCLEOTIDE SEQUENCE</scope>
    <source>
        <strain evidence="5">CBS 7876</strain>
    </source>
</reference>
<gene>
    <name evidence="5" type="primary">SLM5_2</name>
    <name evidence="5" type="ORF">MOBT1_002712</name>
</gene>
<proteinExistence type="inferred from homology"/>
<evidence type="ECO:0000256" key="4">
    <source>
        <dbReference type="SAM" id="MobiDB-lite"/>
    </source>
</evidence>
<dbReference type="AlphaFoldDB" id="A0AAF0E2U7"/>
<comment type="similarity">
    <text evidence="2">Belongs to the RRG9 family.</text>
</comment>
<evidence type="ECO:0000256" key="1">
    <source>
        <dbReference type="ARBA" id="ARBA00003548"/>
    </source>
</evidence>
<accession>A0AAF0E2U7</accession>
<dbReference type="InterPro" id="IPR010487">
    <property type="entry name" value="NGRN/Rrg9"/>
</dbReference>
<dbReference type="InterPro" id="IPR043519">
    <property type="entry name" value="NT_sf"/>
</dbReference>
<feature type="region of interest" description="Disordered" evidence="4">
    <location>
        <begin position="31"/>
        <end position="62"/>
    </location>
</feature>
<comment type="function">
    <text evidence="1">Required for respiratory activity and maintenance and expression of the mitochondrial genome.</text>
</comment>
<keyword evidence="6" id="KW-1185">Reference proteome</keyword>
<evidence type="ECO:0000256" key="3">
    <source>
        <dbReference type="ARBA" id="ARBA00013566"/>
    </source>
</evidence>
<dbReference type="EMBL" id="CP119939">
    <property type="protein sequence ID" value="WFD04015.1"/>
    <property type="molecule type" value="Genomic_DNA"/>
</dbReference>
<dbReference type="GO" id="GO:0016874">
    <property type="term" value="F:ligase activity"/>
    <property type="evidence" value="ECO:0007669"/>
    <property type="project" value="UniProtKB-KW"/>
</dbReference>
<keyword evidence="5" id="KW-0436">Ligase</keyword>
<name>A0AAF0E2U7_9BASI</name>
<organism evidence="5 6">
    <name type="scientific">Malassezia obtusa</name>
    <dbReference type="NCBI Taxonomy" id="76774"/>
    <lineage>
        <taxon>Eukaryota</taxon>
        <taxon>Fungi</taxon>
        <taxon>Dikarya</taxon>
        <taxon>Basidiomycota</taxon>
        <taxon>Ustilaginomycotina</taxon>
        <taxon>Malasseziomycetes</taxon>
        <taxon>Malasseziales</taxon>
        <taxon>Malasseziaceae</taxon>
        <taxon>Malassezia</taxon>
    </lineage>
</organism>
<protein>
    <recommendedName>
        <fullName evidence="3">Required for respiratory growth protein 9, mitochondrial</fullName>
    </recommendedName>
</protein>
<dbReference type="Pfam" id="PF06413">
    <property type="entry name" value="Neugrin"/>
    <property type="match status" value="1"/>
</dbReference>
<dbReference type="Proteomes" id="UP001214603">
    <property type="component" value="Chromosome 6"/>
</dbReference>
<dbReference type="GO" id="GO:0005634">
    <property type="term" value="C:nucleus"/>
    <property type="evidence" value="ECO:0007669"/>
    <property type="project" value="TreeGrafter"/>
</dbReference>